<keyword evidence="1" id="KW-0175">Coiled coil</keyword>
<dbReference type="AlphaFoldDB" id="A0A2K3MQU0"/>
<name>A0A2K3MQU0_TRIPR</name>
<organism evidence="2 3">
    <name type="scientific">Trifolium pratense</name>
    <name type="common">Red clover</name>
    <dbReference type="NCBI Taxonomy" id="57577"/>
    <lineage>
        <taxon>Eukaryota</taxon>
        <taxon>Viridiplantae</taxon>
        <taxon>Streptophyta</taxon>
        <taxon>Embryophyta</taxon>
        <taxon>Tracheophyta</taxon>
        <taxon>Spermatophyta</taxon>
        <taxon>Magnoliopsida</taxon>
        <taxon>eudicotyledons</taxon>
        <taxon>Gunneridae</taxon>
        <taxon>Pentapetalae</taxon>
        <taxon>rosids</taxon>
        <taxon>fabids</taxon>
        <taxon>Fabales</taxon>
        <taxon>Fabaceae</taxon>
        <taxon>Papilionoideae</taxon>
        <taxon>50 kb inversion clade</taxon>
        <taxon>NPAAA clade</taxon>
        <taxon>Hologalegina</taxon>
        <taxon>IRL clade</taxon>
        <taxon>Trifolieae</taxon>
        <taxon>Trifolium</taxon>
    </lineage>
</organism>
<feature type="non-terminal residue" evidence="2">
    <location>
        <position position="47"/>
    </location>
</feature>
<evidence type="ECO:0000256" key="1">
    <source>
        <dbReference type="SAM" id="Coils"/>
    </source>
</evidence>
<reference evidence="2 3" key="2">
    <citation type="journal article" date="2017" name="Front. Plant Sci.">
        <title>Gene Classification and Mining of Molecular Markers Useful in Red Clover (Trifolium pratense) Breeding.</title>
        <authorList>
            <person name="Istvanek J."/>
            <person name="Dluhosova J."/>
            <person name="Dluhos P."/>
            <person name="Patkova L."/>
            <person name="Nedelnik J."/>
            <person name="Repkova J."/>
        </authorList>
    </citation>
    <scope>NUCLEOTIDE SEQUENCE [LARGE SCALE GENOMIC DNA]</scope>
    <source>
        <strain evidence="3">cv. Tatra</strain>
        <tissue evidence="2">Young leaves</tissue>
    </source>
</reference>
<evidence type="ECO:0000313" key="2">
    <source>
        <dbReference type="EMBL" id="PNX93165.1"/>
    </source>
</evidence>
<dbReference type="EMBL" id="ASHM01011252">
    <property type="protein sequence ID" value="PNX93165.1"/>
    <property type="molecule type" value="Genomic_DNA"/>
</dbReference>
<feature type="coiled-coil region" evidence="1">
    <location>
        <begin position="4"/>
        <end position="42"/>
    </location>
</feature>
<proteinExistence type="predicted"/>
<dbReference type="Proteomes" id="UP000236291">
    <property type="component" value="Unassembled WGS sequence"/>
</dbReference>
<comment type="caution">
    <text evidence="2">The sequence shown here is derived from an EMBL/GenBank/DDBJ whole genome shotgun (WGS) entry which is preliminary data.</text>
</comment>
<sequence>MPSLSDIEEEIRNIRSEKIEIEAELKNAIELLQAGIKQRENNIKEIN</sequence>
<reference evidence="2 3" key="1">
    <citation type="journal article" date="2014" name="Am. J. Bot.">
        <title>Genome assembly and annotation for red clover (Trifolium pratense; Fabaceae).</title>
        <authorList>
            <person name="Istvanek J."/>
            <person name="Jaros M."/>
            <person name="Krenek A."/>
            <person name="Repkova J."/>
        </authorList>
    </citation>
    <scope>NUCLEOTIDE SEQUENCE [LARGE SCALE GENOMIC DNA]</scope>
    <source>
        <strain evidence="3">cv. Tatra</strain>
        <tissue evidence="2">Young leaves</tissue>
    </source>
</reference>
<gene>
    <name evidence="2" type="ORF">L195_g016314</name>
</gene>
<evidence type="ECO:0000313" key="3">
    <source>
        <dbReference type="Proteomes" id="UP000236291"/>
    </source>
</evidence>
<accession>A0A2K3MQU0</accession>
<protein>
    <submittedName>
        <fullName evidence="2">Uncharacterized protein</fullName>
    </submittedName>
</protein>